<dbReference type="PANTHER" id="PTHR43716">
    <property type="entry name" value="D-2-HYDROXYGLUTARATE DEHYDROGENASE, MITOCHONDRIAL"/>
    <property type="match status" value="1"/>
</dbReference>
<dbReference type="GO" id="GO:0055085">
    <property type="term" value="P:transmembrane transport"/>
    <property type="evidence" value="ECO:0007669"/>
    <property type="project" value="InterPro"/>
</dbReference>
<dbReference type="Gene3D" id="3.30.465.10">
    <property type="match status" value="1"/>
</dbReference>
<dbReference type="Gene3D" id="3.30.43.10">
    <property type="entry name" value="Uridine Diphospho-n-acetylenolpyruvylglucosamine Reductase, domain 2"/>
    <property type="match status" value="2"/>
</dbReference>
<feature type="domain" description="FAD-binding PCMH-type" evidence="5">
    <location>
        <begin position="135"/>
        <end position="321"/>
    </location>
</feature>
<dbReference type="AlphaFoldDB" id="A0AAD2FJV7"/>
<dbReference type="Proteomes" id="UP001295423">
    <property type="component" value="Unassembled WGS sequence"/>
</dbReference>
<keyword evidence="7" id="KW-1185">Reference proteome</keyword>
<dbReference type="InterPro" id="IPR006094">
    <property type="entry name" value="Oxid_FAD_bind_N"/>
</dbReference>
<evidence type="ECO:0000256" key="1">
    <source>
        <dbReference type="ARBA" id="ARBA00001974"/>
    </source>
</evidence>
<organism evidence="6 7">
    <name type="scientific">Cylindrotheca closterium</name>
    <dbReference type="NCBI Taxonomy" id="2856"/>
    <lineage>
        <taxon>Eukaryota</taxon>
        <taxon>Sar</taxon>
        <taxon>Stramenopiles</taxon>
        <taxon>Ochrophyta</taxon>
        <taxon>Bacillariophyta</taxon>
        <taxon>Bacillariophyceae</taxon>
        <taxon>Bacillariophycidae</taxon>
        <taxon>Bacillariales</taxon>
        <taxon>Bacillariaceae</taxon>
        <taxon>Cylindrotheca</taxon>
    </lineage>
</organism>
<dbReference type="PANTHER" id="PTHR43716:SF1">
    <property type="entry name" value="D-2-HYDROXYGLUTARATE DEHYDROGENASE, MITOCHONDRIAL"/>
    <property type="match status" value="1"/>
</dbReference>
<dbReference type="PROSITE" id="PS51387">
    <property type="entry name" value="FAD_PCMH"/>
    <property type="match status" value="1"/>
</dbReference>
<dbReference type="InterPro" id="IPR051264">
    <property type="entry name" value="FAD-oxidored/transferase_4"/>
</dbReference>
<proteinExistence type="predicted"/>
<dbReference type="InterPro" id="IPR016164">
    <property type="entry name" value="FAD-linked_Oxase-like_C"/>
</dbReference>
<dbReference type="SUPFAM" id="SSF56176">
    <property type="entry name" value="FAD-binding/transporter-associated domain-like"/>
    <property type="match status" value="1"/>
</dbReference>
<evidence type="ECO:0000256" key="3">
    <source>
        <dbReference type="ARBA" id="ARBA00022827"/>
    </source>
</evidence>
<keyword evidence="2" id="KW-0285">Flavoprotein</keyword>
<dbReference type="SUPFAM" id="SSF55103">
    <property type="entry name" value="FAD-linked oxidases, C-terminal domain"/>
    <property type="match status" value="1"/>
</dbReference>
<dbReference type="GO" id="GO:0071949">
    <property type="term" value="F:FAD binding"/>
    <property type="evidence" value="ECO:0007669"/>
    <property type="project" value="InterPro"/>
</dbReference>
<evidence type="ECO:0000256" key="4">
    <source>
        <dbReference type="ARBA" id="ARBA00023002"/>
    </source>
</evidence>
<dbReference type="InterPro" id="IPR015409">
    <property type="entry name" value="Lactate_DH_C"/>
</dbReference>
<dbReference type="Pfam" id="PF01565">
    <property type="entry name" value="FAD_binding_4"/>
    <property type="match status" value="1"/>
</dbReference>
<keyword evidence="3" id="KW-0274">FAD</keyword>
<comment type="cofactor">
    <cofactor evidence="1">
        <name>FAD</name>
        <dbReference type="ChEBI" id="CHEBI:57692"/>
    </cofactor>
</comment>
<evidence type="ECO:0000313" key="6">
    <source>
        <dbReference type="EMBL" id="CAJ1936301.1"/>
    </source>
</evidence>
<dbReference type="GO" id="GO:0022904">
    <property type="term" value="P:respiratory electron transport chain"/>
    <property type="evidence" value="ECO:0007669"/>
    <property type="project" value="TreeGrafter"/>
</dbReference>
<dbReference type="InterPro" id="IPR016166">
    <property type="entry name" value="FAD-bd_PCMH"/>
</dbReference>
<keyword evidence="4" id="KW-0560">Oxidoreductase</keyword>
<sequence length="684" mass="75007">MLSIQPRRLLAIGVRRGRYLHRGLASSSIQKEPNVETRLSSSSSSRSSYGRAAAFAFASLSVGFIAGRQSLREEEEEARVLPSGLPRTCCEKQELTEKQKALFKVLKRIVGRKNVLDGTIDNTQTASYLKGARLGRGSALHIVKPKKLKQLIEIVKESVEADCVILVQGQNTGLTGGSVPRRQDDKRPTILVSMKDLDAIVPIDEGNRVMCQAGVGLATLQTYIRDEYGRESHSTLGSTFLNPTTAAGVSLGSGGTQCRKGPAYTERALYLKVDKDKYGKPIVKVVNTLGIKGLDNEEGEFEAHLRHDGVVPLIDSVVERVKGGHDTRARRSNETFGKAPAHDATYKSKLCEHNHHVSRYNADTSGCDCNRSEGKVLILASVHDTFAAPKASKTYWISFDDLSTALEFRRQVCLDNPADVPISVEYMDRDSFDVIDRAGRGLGNLIKFVGPSSPTVRDLWNVKLWIEALNFPGSSTLIDKLLYTVNPILPCILPSSIQEAGKQRDHHISMTIGEYDGSLERAQERMDAFCKKYGDKVKVHECSDKSDVASLTAFRFVAAPAFRTWCVGKGAQGISVDYALPKNGGQAPVLDSAETLKRMRYSHFGCNVVHEDVAFPAGVDAHTLKMQLKKSVEHSCNGYLPAEHGHGTEYSAPPKTQARWKSMDPLNVMNPGVGGLSSKFGYKE</sequence>
<dbReference type="GO" id="GO:0016491">
    <property type="term" value="F:oxidoreductase activity"/>
    <property type="evidence" value="ECO:0007669"/>
    <property type="project" value="UniProtKB-KW"/>
</dbReference>
<gene>
    <name evidence="6" type="ORF">CYCCA115_LOCUS5123</name>
</gene>
<evidence type="ECO:0000313" key="7">
    <source>
        <dbReference type="Proteomes" id="UP001295423"/>
    </source>
</evidence>
<protein>
    <recommendedName>
        <fullName evidence="5">FAD-binding PCMH-type domain-containing protein</fullName>
    </recommendedName>
</protein>
<dbReference type="EMBL" id="CAKOGP040000557">
    <property type="protein sequence ID" value="CAJ1936301.1"/>
    <property type="molecule type" value="Genomic_DNA"/>
</dbReference>
<evidence type="ECO:0000256" key="2">
    <source>
        <dbReference type="ARBA" id="ARBA00022630"/>
    </source>
</evidence>
<dbReference type="Pfam" id="PF09330">
    <property type="entry name" value="Lact-deh-memb"/>
    <property type="match status" value="1"/>
</dbReference>
<dbReference type="InterPro" id="IPR036318">
    <property type="entry name" value="FAD-bd_PCMH-like_sf"/>
</dbReference>
<evidence type="ECO:0000259" key="5">
    <source>
        <dbReference type="PROSITE" id="PS51387"/>
    </source>
</evidence>
<name>A0AAD2FJV7_9STRA</name>
<dbReference type="InterPro" id="IPR016169">
    <property type="entry name" value="FAD-bd_PCMH_sub2"/>
</dbReference>
<accession>A0AAD2FJV7</accession>
<reference evidence="6" key="1">
    <citation type="submission" date="2023-08" db="EMBL/GenBank/DDBJ databases">
        <authorList>
            <person name="Audoor S."/>
            <person name="Bilcke G."/>
        </authorList>
    </citation>
    <scope>NUCLEOTIDE SEQUENCE</scope>
</reference>
<comment type="caution">
    <text evidence="6">The sequence shown here is derived from an EMBL/GenBank/DDBJ whole genome shotgun (WGS) entry which is preliminary data.</text>
</comment>
<dbReference type="InterPro" id="IPR016167">
    <property type="entry name" value="FAD-bd_PCMH_sub1"/>
</dbReference>